<dbReference type="InterPro" id="IPR008920">
    <property type="entry name" value="TF_FadR/GntR_C"/>
</dbReference>
<evidence type="ECO:0000256" key="1">
    <source>
        <dbReference type="ARBA" id="ARBA00023015"/>
    </source>
</evidence>
<dbReference type="GO" id="GO:0003677">
    <property type="term" value="F:DNA binding"/>
    <property type="evidence" value="ECO:0007669"/>
    <property type="project" value="UniProtKB-KW"/>
</dbReference>
<evidence type="ECO:0000313" key="6">
    <source>
        <dbReference type="Proteomes" id="UP000046155"/>
    </source>
</evidence>
<dbReference type="PROSITE" id="PS50949">
    <property type="entry name" value="HTH_GNTR"/>
    <property type="match status" value="1"/>
</dbReference>
<organism evidence="5 6">
    <name type="scientific">Syntrophaceticus schinkii</name>
    <dbReference type="NCBI Taxonomy" id="499207"/>
    <lineage>
        <taxon>Bacteria</taxon>
        <taxon>Bacillati</taxon>
        <taxon>Bacillota</taxon>
        <taxon>Clostridia</taxon>
        <taxon>Thermoanaerobacterales</taxon>
        <taxon>Thermoanaerobacterales Family III. Incertae Sedis</taxon>
        <taxon>Syntrophaceticus</taxon>
    </lineage>
</organism>
<feature type="domain" description="HTH gntR-type" evidence="4">
    <location>
        <begin position="4"/>
        <end position="71"/>
    </location>
</feature>
<evidence type="ECO:0000259" key="4">
    <source>
        <dbReference type="PROSITE" id="PS50949"/>
    </source>
</evidence>
<dbReference type="InterPro" id="IPR000524">
    <property type="entry name" value="Tscrpt_reg_HTH_GntR"/>
</dbReference>
<dbReference type="OrthoDB" id="9781630at2"/>
<dbReference type="Proteomes" id="UP000046155">
    <property type="component" value="Unassembled WGS sequence"/>
</dbReference>
<dbReference type="Gene3D" id="1.20.120.530">
    <property type="entry name" value="GntR ligand-binding domain-like"/>
    <property type="match status" value="1"/>
</dbReference>
<dbReference type="InterPro" id="IPR036388">
    <property type="entry name" value="WH-like_DNA-bd_sf"/>
</dbReference>
<sequence length="212" mass="25114">MAEEIKSDQLFEILKKRIVHLEYSPGEVLNEADIASEFGLSRTPVRKAFEQLKNTNLMNIIPRYGAQVAPIDFKYMKSVFEVDRELEGFAARLATDRITDEQIRNLEDTIERINNYDIEKDYKQIIMEDEKFHETVFESCENPCLVEILYNLHMHTERLWFYVQKDITDIHLFLDTMPEIVQALKEKDADKAEQEAKRHIDVFVEKIRQELL</sequence>
<dbReference type="SMART" id="SM00345">
    <property type="entry name" value="HTH_GNTR"/>
    <property type="match status" value="1"/>
</dbReference>
<dbReference type="RefSeq" id="WP_052835756.1">
    <property type="nucleotide sequence ID" value="NZ_CDRZ01000298.1"/>
</dbReference>
<dbReference type="InterPro" id="IPR036390">
    <property type="entry name" value="WH_DNA-bd_sf"/>
</dbReference>
<evidence type="ECO:0000256" key="2">
    <source>
        <dbReference type="ARBA" id="ARBA00023125"/>
    </source>
</evidence>
<evidence type="ECO:0000313" key="5">
    <source>
        <dbReference type="EMBL" id="CEO90571.1"/>
    </source>
</evidence>
<gene>
    <name evidence="5" type="ORF">SSCH_960031</name>
</gene>
<dbReference type="SUPFAM" id="SSF46785">
    <property type="entry name" value="Winged helix' DNA-binding domain"/>
    <property type="match status" value="1"/>
</dbReference>
<dbReference type="GO" id="GO:0003700">
    <property type="term" value="F:DNA-binding transcription factor activity"/>
    <property type="evidence" value="ECO:0007669"/>
    <property type="project" value="InterPro"/>
</dbReference>
<dbReference type="AlphaFoldDB" id="A0A0B7MRC1"/>
<reference evidence="6" key="1">
    <citation type="submission" date="2015-01" db="EMBL/GenBank/DDBJ databases">
        <authorList>
            <person name="Manzoor Shahid"/>
            <person name="Zubair Saima"/>
        </authorList>
    </citation>
    <scope>NUCLEOTIDE SEQUENCE [LARGE SCALE GENOMIC DNA]</scope>
    <source>
        <strain evidence="6">Sp3</strain>
    </source>
</reference>
<dbReference type="InterPro" id="IPR011711">
    <property type="entry name" value="GntR_C"/>
</dbReference>
<keyword evidence="2" id="KW-0238">DNA-binding</keyword>
<dbReference type="SUPFAM" id="SSF48008">
    <property type="entry name" value="GntR ligand-binding domain-like"/>
    <property type="match status" value="1"/>
</dbReference>
<dbReference type="Gene3D" id="1.10.10.10">
    <property type="entry name" value="Winged helix-like DNA-binding domain superfamily/Winged helix DNA-binding domain"/>
    <property type="match status" value="1"/>
</dbReference>
<proteinExistence type="predicted"/>
<dbReference type="Pfam" id="PF00392">
    <property type="entry name" value="GntR"/>
    <property type="match status" value="1"/>
</dbReference>
<accession>A0A0B7MRC1</accession>
<name>A0A0B7MRC1_9FIRM</name>
<dbReference type="Pfam" id="PF07729">
    <property type="entry name" value="FCD"/>
    <property type="match status" value="1"/>
</dbReference>
<dbReference type="PANTHER" id="PTHR43537">
    <property type="entry name" value="TRANSCRIPTIONAL REGULATOR, GNTR FAMILY"/>
    <property type="match status" value="1"/>
</dbReference>
<dbReference type="PANTHER" id="PTHR43537:SF24">
    <property type="entry name" value="GLUCONATE OPERON TRANSCRIPTIONAL REPRESSOR"/>
    <property type="match status" value="1"/>
</dbReference>
<keyword evidence="3" id="KW-0804">Transcription</keyword>
<evidence type="ECO:0000256" key="3">
    <source>
        <dbReference type="ARBA" id="ARBA00023163"/>
    </source>
</evidence>
<keyword evidence="6" id="KW-1185">Reference proteome</keyword>
<dbReference type="SMART" id="SM00895">
    <property type="entry name" value="FCD"/>
    <property type="match status" value="1"/>
</dbReference>
<protein>
    <submittedName>
        <fullName evidence="5">Transcriptional regulator, GntR family</fullName>
    </submittedName>
</protein>
<keyword evidence="1" id="KW-0805">Transcription regulation</keyword>
<dbReference type="CDD" id="cd07377">
    <property type="entry name" value="WHTH_GntR"/>
    <property type="match status" value="1"/>
</dbReference>
<dbReference type="EMBL" id="CDRZ01000298">
    <property type="protein sequence ID" value="CEO90571.1"/>
    <property type="molecule type" value="Genomic_DNA"/>
</dbReference>